<keyword evidence="5" id="KW-0229">DNA integration</keyword>
<dbReference type="InterPro" id="IPR004107">
    <property type="entry name" value="Integrase_SAM-like_N"/>
</dbReference>
<reference evidence="12" key="1">
    <citation type="journal article" date="2021" name="PeerJ">
        <title>Extensive microbial diversity within the chicken gut microbiome revealed by metagenomics and culture.</title>
        <authorList>
            <person name="Gilroy R."/>
            <person name="Ravi A."/>
            <person name="Getino M."/>
            <person name="Pursley I."/>
            <person name="Horton D.L."/>
            <person name="Alikhan N.F."/>
            <person name="Baker D."/>
            <person name="Gharbi K."/>
            <person name="Hall N."/>
            <person name="Watson M."/>
            <person name="Adriaenssens E.M."/>
            <person name="Foster-Nyarko E."/>
            <person name="Jarju S."/>
            <person name="Secka A."/>
            <person name="Antonio M."/>
            <person name="Oren A."/>
            <person name="Chaudhuri R.R."/>
            <person name="La Ragione R."/>
            <person name="Hildebrand F."/>
            <person name="Pallen M.J."/>
        </authorList>
    </citation>
    <scope>NUCLEOTIDE SEQUENCE</scope>
    <source>
        <strain evidence="12">Gambia16-554</strain>
    </source>
</reference>
<dbReference type="PANTHER" id="PTHR30349:SF81">
    <property type="entry name" value="TYROSINE RECOMBINASE XERC"/>
    <property type="match status" value="1"/>
</dbReference>
<dbReference type="PROSITE" id="PS51898">
    <property type="entry name" value="TYR_RECOMBINASE"/>
    <property type="match status" value="1"/>
</dbReference>
<evidence type="ECO:0000256" key="1">
    <source>
        <dbReference type="ARBA" id="ARBA00004496"/>
    </source>
</evidence>
<dbReference type="GO" id="GO:0005737">
    <property type="term" value="C:cytoplasm"/>
    <property type="evidence" value="ECO:0007669"/>
    <property type="project" value="UniProtKB-SubCell"/>
</dbReference>
<dbReference type="InterPro" id="IPR013762">
    <property type="entry name" value="Integrase-like_cat_sf"/>
</dbReference>
<keyword evidence="3" id="KW-0132">Cell division</keyword>
<evidence type="ECO:0000256" key="9">
    <source>
        <dbReference type="PROSITE-ProRule" id="PRU01248"/>
    </source>
</evidence>
<evidence type="ECO:0000259" key="10">
    <source>
        <dbReference type="PROSITE" id="PS51898"/>
    </source>
</evidence>
<evidence type="ECO:0000313" key="12">
    <source>
        <dbReference type="EMBL" id="HIZ85450.1"/>
    </source>
</evidence>
<dbReference type="EMBL" id="DXAW01000059">
    <property type="protein sequence ID" value="HIZ85450.1"/>
    <property type="molecule type" value="Genomic_DNA"/>
</dbReference>
<dbReference type="PROSITE" id="PS51900">
    <property type="entry name" value="CB"/>
    <property type="match status" value="1"/>
</dbReference>
<dbReference type="GO" id="GO:0015074">
    <property type="term" value="P:DNA integration"/>
    <property type="evidence" value="ECO:0007669"/>
    <property type="project" value="UniProtKB-KW"/>
</dbReference>
<organism evidence="12 13">
    <name type="scientific">Candidatus Coprenecus stercoravium</name>
    <dbReference type="NCBI Taxonomy" id="2840735"/>
    <lineage>
        <taxon>Bacteria</taxon>
        <taxon>Pseudomonadati</taxon>
        <taxon>Bacteroidota</taxon>
        <taxon>Bacteroidia</taxon>
        <taxon>Bacteroidales</taxon>
        <taxon>Rikenellaceae</taxon>
        <taxon>Rikenellaceae incertae sedis</taxon>
        <taxon>Candidatus Coprenecus</taxon>
    </lineage>
</organism>
<evidence type="ECO:0000256" key="4">
    <source>
        <dbReference type="ARBA" id="ARBA00022829"/>
    </source>
</evidence>
<evidence type="ECO:0000256" key="6">
    <source>
        <dbReference type="ARBA" id="ARBA00023125"/>
    </source>
</evidence>
<keyword evidence="4" id="KW-0159">Chromosome partition</keyword>
<dbReference type="Gene3D" id="1.10.150.130">
    <property type="match status" value="1"/>
</dbReference>
<protein>
    <submittedName>
        <fullName evidence="12">Tyrosine recombinase XerD</fullName>
    </submittedName>
</protein>
<keyword evidence="2" id="KW-0963">Cytoplasm</keyword>
<gene>
    <name evidence="12" type="ORF">IAC04_03060</name>
</gene>
<keyword evidence="6 9" id="KW-0238">DNA-binding</keyword>
<comment type="caution">
    <text evidence="12">The sequence shown here is derived from an EMBL/GenBank/DDBJ whole genome shotgun (WGS) entry which is preliminary data.</text>
</comment>
<dbReference type="Pfam" id="PF02899">
    <property type="entry name" value="Phage_int_SAM_1"/>
    <property type="match status" value="1"/>
</dbReference>
<dbReference type="CDD" id="cd00798">
    <property type="entry name" value="INT_XerDC_C"/>
    <property type="match status" value="1"/>
</dbReference>
<sequence>MTSWNEILSDYKSYLTIERAVSRNTVAAYINDVSKLKETYKDSDPTALSPDDLSAFLSAEAENGISKRSQSRLVSALRSFFGFMETEGRIKDNPTDSLDSPKISLHIPTVLSVEEIERIMSSVDLSVPEGHRNRAILEVLYSCGVRVSELISLRISDLFFENSFVRVIGKGDKQRLVPIGEPAMNAVRLYLSQTRRTYKSKKAEDILFLNRRGGQMTRQMVFLIIKRQCEIAGITKDVSPHTFRHSFATHLVENGADLRSVQQMLGHE</sequence>
<dbReference type="InterPro" id="IPR023009">
    <property type="entry name" value="Tyrosine_recombinase_XerC/XerD"/>
</dbReference>
<keyword evidence="7" id="KW-0233">DNA recombination</keyword>
<dbReference type="InterPro" id="IPR050090">
    <property type="entry name" value="Tyrosine_recombinase_XerCD"/>
</dbReference>
<dbReference type="GO" id="GO:0006310">
    <property type="term" value="P:DNA recombination"/>
    <property type="evidence" value="ECO:0007669"/>
    <property type="project" value="UniProtKB-KW"/>
</dbReference>
<evidence type="ECO:0000256" key="8">
    <source>
        <dbReference type="ARBA" id="ARBA00023306"/>
    </source>
</evidence>
<dbReference type="InterPro" id="IPR002104">
    <property type="entry name" value="Integrase_catalytic"/>
</dbReference>
<dbReference type="Proteomes" id="UP000824115">
    <property type="component" value="Unassembled WGS sequence"/>
</dbReference>
<accession>A0A9D2GQL9</accession>
<dbReference type="InterPro" id="IPR044068">
    <property type="entry name" value="CB"/>
</dbReference>
<dbReference type="NCBIfam" id="NF001399">
    <property type="entry name" value="PRK00283.1"/>
    <property type="match status" value="1"/>
</dbReference>
<evidence type="ECO:0000313" key="13">
    <source>
        <dbReference type="Proteomes" id="UP000824115"/>
    </source>
</evidence>
<evidence type="ECO:0000256" key="5">
    <source>
        <dbReference type="ARBA" id="ARBA00022908"/>
    </source>
</evidence>
<evidence type="ECO:0000256" key="3">
    <source>
        <dbReference type="ARBA" id="ARBA00022618"/>
    </source>
</evidence>
<dbReference type="AlphaFoldDB" id="A0A9D2GQL9"/>
<name>A0A9D2GQL9_9BACT</name>
<dbReference type="InterPro" id="IPR011010">
    <property type="entry name" value="DNA_brk_join_enz"/>
</dbReference>
<evidence type="ECO:0000256" key="7">
    <source>
        <dbReference type="ARBA" id="ARBA00023172"/>
    </source>
</evidence>
<dbReference type="InterPro" id="IPR010998">
    <property type="entry name" value="Integrase_recombinase_N"/>
</dbReference>
<reference evidence="12" key="2">
    <citation type="submission" date="2021-04" db="EMBL/GenBank/DDBJ databases">
        <authorList>
            <person name="Gilroy R."/>
        </authorList>
    </citation>
    <scope>NUCLEOTIDE SEQUENCE</scope>
    <source>
        <strain evidence="12">Gambia16-554</strain>
    </source>
</reference>
<evidence type="ECO:0000256" key="2">
    <source>
        <dbReference type="ARBA" id="ARBA00022490"/>
    </source>
</evidence>
<dbReference type="GO" id="GO:0003677">
    <property type="term" value="F:DNA binding"/>
    <property type="evidence" value="ECO:0007669"/>
    <property type="project" value="UniProtKB-UniRule"/>
</dbReference>
<comment type="subcellular location">
    <subcellularLocation>
        <location evidence="1">Cytoplasm</location>
    </subcellularLocation>
</comment>
<dbReference type="SUPFAM" id="SSF56349">
    <property type="entry name" value="DNA breaking-rejoining enzymes"/>
    <property type="match status" value="1"/>
</dbReference>
<evidence type="ECO:0000259" key="11">
    <source>
        <dbReference type="PROSITE" id="PS51900"/>
    </source>
</evidence>
<dbReference type="PANTHER" id="PTHR30349">
    <property type="entry name" value="PHAGE INTEGRASE-RELATED"/>
    <property type="match status" value="1"/>
</dbReference>
<dbReference type="HAMAP" id="MF_01808">
    <property type="entry name" value="Recomb_XerC_XerD"/>
    <property type="match status" value="1"/>
</dbReference>
<feature type="domain" description="Core-binding (CB)" evidence="11">
    <location>
        <begin position="2"/>
        <end position="85"/>
    </location>
</feature>
<keyword evidence="8" id="KW-0131">Cell cycle</keyword>
<dbReference type="Pfam" id="PF00589">
    <property type="entry name" value="Phage_integrase"/>
    <property type="match status" value="1"/>
</dbReference>
<dbReference type="GO" id="GO:0007059">
    <property type="term" value="P:chromosome segregation"/>
    <property type="evidence" value="ECO:0007669"/>
    <property type="project" value="UniProtKB-KW"/>
</dbReference>
<feature type="domain" description="Tyr recombinase" evidence="10">
    <location>
        <begin position="106"/>
        <end position="268"/>
    </location>
</feature>
<feature type="non-terminal residue" evidence="12">
    <location>
        <position position="268"/>
    </location>
</feature>
<dbReference type="Gene3D" id="1.10.443.10">
    <property type="entry name" value="Intergrase catalytic core"/>
    <property type="match status" value="1"/>
</dbReference>
<proteinExistence type="inferred from homology"/>
<dbReference type="GO" id="GO:0051301">
    <property type="term" value="P:cell division"/>
    <property type="evidence" value="ECO:0007669"/>
    <property type="project" value="UniProtKB-KW"/>
</dbReference>